<comment type="caution">
    <text evidence="2">The sequence shown here is derived from an EMBL/GenBank/DDBJ whole genome shotgun (WGS) entry which is preliminary data.</text>
</comment>
<gene>
    <name evidence="2" type="ORF">ABT58_08530</name>
</gene>
<dbReference type="PATRIC" id="fig|754436.4.peg.1800"/>
<organism evidence="2 3">
    <name type="scientific">Photobacterium aphoticum</name>
    <dbReference type="NCBI Taxonomy" id="754436"/>
    <lineage>
        <taxon>Bacteria</taxon>
        <taxon>Pseudomonadati</taxon>
        <taxon>Pseudomonadota</taxon>
        <taxon>Gammaproteobacteria</taxon>
        <taxon>Vibrionales</taxon>
        <taxon>Vibrionaceae</taxon>
        <taxon>Photobacterium</taxon>
    </lineage>
</organism>
<evidence type="ECO:0000313" key="3">
    <source>
        <dbReference type="Proteomes" id="UP000036426"/>
    </source>
</evidence>
<proteinExistence type="predicted"/>
<name>A0A0J1GP11_9GAMM</name>
<feature type="transmembrane region" description="Helical" evidence="1">
    <location>
        <begin position="101"/>
        <end position="125"/>
    </location>
</feature>
<keyword evidence="3" id="KW-1185">Reference proteome</keyword>
<keyword evidence="1" id="KW-0472">Membrane</keyword>
<feature type="transmembrane region" description="Helical" evidence="1">
    <location>
        <begin position="9"/>
        <end position="28"/>
    </location>
</feature>
<keyword evidence="1" id="KW-1133">Transmembrane helix</keyword>
<dbReference type="Proteomes" id="UP000036426">
    <property type="component" value="Unassembled WGS sequence"/>
</dbReference>
<sequence length="129" mass="14249">MNPAVVKGGFIAAALMNFGGVLILSRFFTNTAINEADPVVMSNFGLLMIVVWGLAFLGAAMVEGNVKWLAGAFVIEKLVYVISWVYWFANNSLPAVYDADLFAGVFYTIYGLNDFIFMLFFAWVFTKSS</sequence>
<accession>A0A0J1GP11</accession>
<dbReference type="EMBL" id="LDOV01000016">
    <property type="protein sequence ID" value="KLV01174.1"/>
    <property type="molecule type" value="Genomic_DNA"/>
</dbReference>
<dbReference type="AlphaFoldDB" id="A0A0J1GP11"/>
<dbReference type="OrthoDB" id="7433042at2"/>
<evidence type="ECO:0000313" key="2">
    <source>
        <dbReference type="EMBL" id="KLV01174.1"/>
    </source>
</evidence>
<reference evidence="2 3" key="1">
    <citation type="submission" date="2015-05" db="EMBL/GenBank/DDBJ databases">
        <title>Photobacterium galathea sp. nov.</title>
        <authorList>
            <person name="Machado H."/>
            <person name="Gram L."/>
        </authorList>
    </citation>
    <scope>NUCLEOTIDE SEQUENCE [LARGE SCALE GENOMIC DNA]</scope>
    <source>
        <strain evidence="2 3">DSM 25995</strain>
    </source>
</reference>
<feature type="transmembrane region" description="Helical" evidence="1">
    <location>
        <begin position="40"/>
        <end position="61"/>
    </location>
</feature>
<dbReference type="RefSeq" id="WP_047873967.1">
    <property type="nucleotide sequence ID" value="NZ_BMYC01000009.1"/>
</dbReference>
<feature type="transmembrane region" description="Helical" evidence="1">
    <location>
        <begin position="68"/>
        <end position="89"/>
    </location>
</feature>
<keyword evidence="1" id="KW-0812">Transmembrane</keyword>
<evidence type="ECO:0000256" key="1">
    <source>
        <dbReference type="SAM" id="Phobius"/>
    </source>
</evidence>
<protein>
    <submittedName>
        <fullName evidence="2">Uncharacterized protein</fullName>
    </submittedName>
</protein>